<keyword evidence="2" id="KW-1185">Reference proteome</keyword>
<protein>
    <submittedName>
        <fullName evidence="1">Uncharacterized protein</fullName>
    </submittedName>
</protein>
<dbReference type="AlphaFoldDB" id="A0A0C5VQ15"/>
<evidence type="ECO:0000313" key="2">
    <source>
        <dbReference type="Proteomes" id="UP000032266"/>
    </source>
</evidence>
<dbReference type="EMBL" id="CP007142">
    <property type="protein sequence ID" value="AJQ92369.1"/>
    <property type="molecule type" value="Genomic_DNA"/>
</dbReference>
<evidence type="ECO:0000313" key="1">
    <source>
        <dbReference type="EMBL" id="AJQ92369.1"/>
    </source>
</evidence>
<organism evidence="1 2">
    <name type="scientific">Gynuella sunshinyii YC6258</name>
    <dbReference type="NCBI Taxonomy" id="1445510"/>
    <lineage>
        <taxon>Bacteria</taxon>
        <taxon>Pseudomonadati</taxon>
        <taxon>Pseudomonadota</taxon>
        <taxon>Gammaproteobacteria</taxon>
        <taxon>Oceanospirillales</taxon>
        <taxon>Saccharospirillaceae</taxon>
        <taxon>Gynuella</taxon>
    </lineage>
</organism>
<name>A0A0C5VQ15_9GAMM</name>
<sequence>MYKGRSYAHGIFKTSSLKISKAQDLSLHKQLQHYLNCTFFS</sequence>
<dbReference type="KEGG" id="gsn:YC6258_00319"/>
<dbReference type="HOGENOM" id="CLU_3270754_0_0_6"/>
<dbReference type="Proteomes" id="UP000032266">
    <property type="component" value="Chromosome"/>
</dbReference>
<gene>
    <name evidence="1" type="ORF">YC6258_00319</name>
</gene>
<reference evidence="1 2" key="1">
    <citation type="submission" date="2014-01" db="EMBL/GenBank/DDBJ databases">
        <title>Full genme sequencing of cellulolytic bacterium Gynuella sunshinyii YC6258T gen. nov., sp. nov.</title>
        <authorList>
            <person name="Khan H."/>
            <person name="Chung E.J."/>
            <person name="Chung Y.R."/>
        </authorList>
    </citation>
    <scope>NUCLEOTIDE SEQUENCE [LARGE SCALE GENOMIC DNA]</scope>
    <source>
        <strain evidence="1 2">YC6258</strain>
    </source>
</reference>
<proteinExistence type="predicted"/>
<accession>A0A0C5VQ15</accession>